<evidence type="ECO:0000313" key="4">
    <source>
        <dbReference type="Proteomes" id="UP000298805"/>
    </source>
</evidence>
<gene>
    <name evidence="1" type="ORF">C6V80_04340</name>
    <name evidence="2" type="ORF">EDC58_0558</name>
</gene>
<sequence length="549" mass="65342">MIFDVLDRIDFDLQKAVFDNYVLKDGLYVRINDNRVEYFLFKDSKKEDKKQLLFKDLDGNIRANEYEWFVSRDYLSGYLNSNKAIDPPKKKIHSNNYLALFVKALEFTSENKEHFAEKLFDNLKKFNSFTKKQEKEVLEGYKYYIFDEERQKDVEKKKELFLGYFDEIVSVIEENEIKNYIKIFFDEPLEKYEKESEIYYVLKIYNKIDTIREIKGKIYGLSDFNMGLNQKKPYLEHKTRGFSLPFMVEKDKIFEVKKLFDYLKNLKEPLKYEPTATAPGIYLHKHNENDQAVIDDFDILVFVEENLPKKFEYKNYIGLTSDGRTLENREITTFEGIFKLIDEVFYNGNLSNNLYGDVYSKLPNDFQNLIYLTRDLAKNILKRDIDSLFGYLKFGMNFIIYNIRQNRLFKAGEILNLILSIKAYKGENVDIKWTLEKIEGKVRNLEELNSDEWHILSGQVIKYLLDKSKKSDKKADMIEPFLRAGKTKKLKDEIEALYFKYKHEIPLNFTKLNNAIALIMANEENEKVDKEKLLIGLLSENIFYKKEEK</sequence>
<dbReference type="AlphaFoldDB" id="A0AAJ4UYV0"/>
<proteinExistence type="predicted"/>
<reference evidence="4" key="1">
    <citation type="submission" date="2018-03" db="EMBL/GenBank/DDBJ databases">
        <title>A comparative analysis of the Nautiliaceae.</title>
        <authorList>
            <person name="Grosche A."/>
            <person name="Smedile F."/>
            <person name="Vetriani C."/>
        </authorList>
    </citation>
    <scope>NUCLEOTIDE SEQUENCE [LARGE SCALE GENOMIC DNA]</scope>
    <source>
        <strain evidence="4">TB6</strain>
    </source>
</reference>
<evidence type="ECO:0000313" key="1">
    <source>
        <dbReference type="EMBL" id="QCI28211.1"/>
    </source>
</evidence>
<reference evidence="1" key="3">
    <citation type="submission" date="2019-06" db="EMBL/GenBank/DDBJ databases">
        <title>A comparative analysis of the Nautiliaceae.</title>
        <authorList>
            <person name="Grosche A."/>
            <person name="Smedile F."/>
            <person name="Vetriani C."/>
        </authorList>
    </citation>
    <scope>NUCLEOTIDE SEQUENCE</scope>
    <source>
        <strain evidence="1">TB6</strain>
    </source>
</reference>
<dbReference type="EMBL" id="RJVK01000001">
    <property type="protein sequence ID" value="ROR41074.1"/>
    <property type="molecule type" value="Genomic_DNA"/>
</dbReference>
<name>A0AAJ4UYV0_9BACT</name>
<organism evidence="2 3">
    <name type="scientific">Caminibacter pacificus</name>
    <dbReference type="NCBI Taxonomy" id="1424653"/>
    <lineage>
        <taxon>Bacteria</taxon>
        <taxon>Pseudomonadati</taxon>
        <taxon>Campylobacterota</taxon>
        <taxon>Epsilonproteobacteria</taxon>
        <taxon>Nautiliales</taxon>
        <taxon>Nautiliaceae</taxon>
        <taxon>Caminibacter</taxon>
    </lineage>
</organism>
<dbReference type="Proteomes" id="UP000272781">
    <property type="component" value="Unassembled WGS sequence"/>
</dbReference>
<evidence type="ECO:0000313" key="3">
    <source>
        <dbReference type="Proteomes" id="UP000272781"/>
    </source>
</evidence>
<dbReference type="EMBL" id="CP027432">
    <property type="protein sequence ID" value="QCI28211.1"/>
    <property type="molecule type" value="Genomic_DNA"/>
</dbReference>
<keyword evidence="4" id="KW-1185">Reference proteome</keyword>
<dbReference type="Proteomes" id="UP000298805">
    <property type="component" value="Chromosome"/>
</dbReference>
<protein>
    <submittedName>
        <fullName evidence="2">CRISPR-associated protein Csh1</fullName>
    </submittedName>
</protein>
<dbReference type="RefSeq" id="WP_123351972.1">
    <property type="nucleotide sequence ID" value="NZ_CP027432.2"/>
</dbReference>
<reference evidence="2 3" key="2">
    <citation type="submission" date="2018-11" db="EMBL/GenBank/DDBJ databases">
        <title>Genomic Encyclopedia of Type Strains, Phase IV (KMG-IV): sequencing the most valuable type-strain genomes for metagenomic binning, comparative biology and taxonomic classification.</title>
        <authorList>
            <person name="Goeker M."/>
        </authorList>
    </citation>
    <scope>NUCLEOTIDE SEQUENCE [LARGE SCALE GENOMIC DNA]</scope>
    <source>
        <strain evidence="2 3">DSM 27783</strain>
    </source>
</reference>
<accession>A0AAJ4UYV0</accession>
<evidence type="ECO:0000313" key="2">
    <source>
        <dbReference type="EMBL" id="ROR41074.1"/>
    </source>
</evidence>